<evidence type="ECO:0000256" key="1">
    <source>
        <dbReference type="SAM" id="MobiDB-lite"/>
    </source>
</evidence>
<feature type="compositionally biased region" description="Polar residues" evidence="1">
    <location>
        <begin position="134"/>
        <end position="148"/>
    </location>
</feature>
<proteinExistence type="predicted"/>
<dbReference type="Proteomes" id="UP000830375">
    <property type="component" value="Unassembled WGS sequence"/>
</dbReference>
<feature type="region of interest" description="Disordered" evidence="1">
    <location>
        <begin position="122"/>
        <end position="148"/>
    </location>
</feature>
<reference evidence="2 3" key="1">
    <citation type="submission" date="2022-01" db="EMBL/GenBank/DDBJ databases">
        <title>A high-quality chromosome-level genome assembly of rohu carp, Labeo rohita.</title>
        <authorList>
            <person name="Arick M.A. II"/>
            <person name="Hsu C.-Y."/>
            <person name="Magbanua Z."/>
            <person name="Pechanova O."/>
            <person name="Grover C."/>
            <person name="Miller E."/>
            <person name="Thrash A."/>
            <person name="Ezzel L."/>
            <person name="Alam S."/>
            <person name="Benzie J."/>
            <person name="Hamilton M."/>
            <person name="Karsi A."/>
            <person name="Lawrence M.L."/>
            <person name="Peterson D.G."/>
        </authorList>
    </citation>
    <scope>NUCLEOTIDE SEQUENCE [LARGE SCALE GENOMIC DNA]</scope>
    <source>
        <strain evidence="3">BAU-BD-2019</strain>
        <tissue evidence="2">Blood</tissue>
    </source>
</reference>
<evidence type="ECO:0000313" key="2">
    <source>
        <dbReference type="EMBL" id="KAI2648108.1"/>
    </source>
</evidence>
<protein>
    <submittedName>
        <fullName evidence="2">Adenine deaminase</fullName>
    </submittedName>
</protein>
<name>A0ABQ8LBN4_LABRO</name>
<sequence length="434" mass="49670">MPSRKAKIKWPKASEKDERRSFDQRLQTIFQSSLRGSIITMRDIIYNKGRERFGELPQRKVPVKHSGIREKEILQLVKEGQGPQKRGPEEPVEPDQIYWKRRKPGHCIPPSRSRKITIKARPGTASKKVLSGHRGTSLNHQSHPQKMGCSTNSASGYYSVETPRGCGIDTLWSDRLSTKVWSKATKIERKRLIMQEVKKKEEESYMIKAVSQFQQVKWTTWEAVIGRNITWDDLWKLPQTRLSFLIRATYDTLPSPRTCIAGIAQKSFASFVATRVPAYNTFSLAGWYGWRHGRVLRKLAEVNEAHRLKVNKVSPTTSDRPVQFVRQGGEALSSIIWERSLLSPGGEWDLRADLAANLSSHSRLSLRSDIVIWPTTTKIFIMAEITMPWEDGMEATFERKKEKYLTAACTQAGWRAYTFPVELGYRGFNGTSTQ</sequence>
<comment type="caution">
    <text evidence="2">The sequence shown here is derived from an EMBL/GenBank/DDBJ whole genome shotgun (WGS) entry which is preliminary data.</text>
</comment>
<feature type="region of interest" description="Disordered" evidence="1">
    <location>
        <begin position="1"/>
        <end position="20"/>
    </location>
</feature>
<organism evidence="2 3">
    <name type="scientific">Labeo rohita</name>
    <name type="common">Indian major carp</name>
    <name type="synonym">Cyprinus rohita</name>
    <dbReference type="NCBI Taxonomy" id="84645"/>
    <lineage>
        <taxon>Eukaryota</taxon>
        <taxon>Metazoa</taxon>
        <taxon>Chordata</taxon>
        <taxon>Craniata</taxon>
        <taxon>Vertebrata</taxon>
        <taxon>Euteleostomi</taxon>
        <taxon>Actinopterygii</taxon>
        <taxon>Neopterygii</taxon>
        <taxon>Teleostei</taxon>
        <taxon>Ostariophysi</taxon>
        <taxon>Cypriniformes</taxon>
        <taxon>Cyprinidae</taxon>
        <taxon>Labeoninae</taxon>
        <taxon>Labeonini</taxon>
        <taxon>Labeo</taxon>
    </lineage>
</organism>
<feature type="compositionally biased region" description="Basic residues" evidence="1">
    <location>
        <begin position="1"/>
        <end position="10"/>
    </location>
</feature>
<dbReference type="EMBL" id="JACTAM010000025">
    <property type="protein sequence ID" value="KAI2648108.1"/>
    <property type="molecule type" value="Genomic_DNA"/>
</dbReference>
<evidence type="ECO:0000313" key="3">
    <source>
        <dbReference type="Proteomes" id="UP000830375"/>
    </source>
</evidence>
<gene>
    <name evidence="2" type="ORF">H4Q32_018116</name>
</gene>
<keyword evidence="3" id="KW-1185">Reference proteome</keyword>
<accession>A0ABQ8LBN4</accession>